<evidence type="ECO:0000313" key="2">
    <source>
        <dbReference type="Proteomes" id="UP001054821"/>
    </source>
</evidence>
<protein>
    <submittedName>
        <fullName evidence="1">Uncharacterized protein</fullName>
    </submittedName>
</protein>
<dbReference type="AlphaFoldDB" id="A0AAD4Z9Q2"/>
<comment type="caution">
    <text evidence="1">The sequence shown here is derived from an EMBL/GenBank/DDBJ whole genome shotgun (WGS) entry which is preliminary data.</text>
</comment>
<accession>A0AAD4Z9Q2</accession>
<name>A0AAD4Z9Q2_PRUDU</name>
<proteinExistence type="predicted"/>
<sequence length="77" mass="8577">MAKSPMVWRQGHNERHMGIGRLGNLIARIVAIDLSLSLSLTLLSLCAQFEELLESPINASIVERLFLSSEAVSLYYC</sequence>
<organism evidence="1 2">
    <name type="scientific">Prunus dulcis</name>
    <name type="common">Almond</name>
    <name type="synonym">Amygdalus dulcis</name>
    <dbReference type="NCBI Taxonomy" id="3755"/>
    <lineage>
        <taxon>Eukaryota</taxon>
        <taxon>Viridiplantae</taxon>
        <taxon>Streptophyta</taxon>
        <taxon>Embryophyta</taxon>
        <taxon>Tracheophyta</taxon>
        <taxon>Spermatophyta</taxon>
        <taxon>Magnoliopsida</taxon>
        <taxon>eudicotyledons</taxon>
        <taxon>Gunneridae</taxon>
        <taxon>Pentapetalae</taxon>
        <taxon>rosids</taxon>
        <taxon>fabids</taxon>
        <taxon>Rosales</taxon>
        <taxon>Rosaceae</taxon>
        <taxon>Amygdaloideae</taxon>
        <taxon>Amygdaleae</taxon>
        <taxon>Prunus</taxon>
    </lineage>
</organism>
<keyword evidence="2" id="KW-1185">Reference proteome</keyword>
<gene>
    <name evidence="1" type="ORF">L3X38_017077</name>
</gene>
<evidence type="ECO:0000313" key="1">
    <source>
        <dbReference type="EMBL" id="KAI5337806.1"/>
    </source>
</evidence>
<reference evidence="1 2" key="1">
    <citation type="journal article" date="2022" name="G3 (Bethesda)">
        <title>Whole-genome sequence and methylome profiling of the almond [Prunus dulcis (Mill.) D.A. Webb] cultivar 'Nonpareil'.</title>
        <authorList>
            <person name="D'Amico-Willman K.M."/>
            <person name="Ouma W.Z."/>
            <person name="Meulia T."/>
            <person name="Sideli G.M."/>
            <person name="Gradziel T.M."/>
            <person name="Fresnedo-Ramirez J."/>
        </authorList>
    </citation>
    <scope>NUCLEOTIDE SEQUENCE [LARGE SCALE GENOMIC DNA]</scope>
    <source>
        <strain evidence="1">Clone GOH B32 T37-40</strain>
    </source>
</reference>
<dbReference type="Proteomes" id="UP001054821">
    <property type="component" value="Chromosome 3"/>
</dbReference>
<dbReference type="EMBL" id="JAJFAZ020000003">
    <property type="protein sequence ID" value="KAI5337806.1"/>
    <property type="molecule type" value="Genomic_DNA"/>
</dbReference>